<accession>A0A9P8L0J9</accession>
<dbReference type="Proteomes" id="UP000698800">
    <property type="component" value="Unassembled WGS sequence"/>
</dbReference>
<protein>
    <submittedName>
        <fullName evidence="2">Uncharacterized protein</fullName>
    </submittedName>
</protein>
<dbReference type="AlphaFoldDB" id="A0A9P8L0J9"/>
<organism evidence="2 3">
    <name type="scientific">Glutinoglossum americanum</name>
    <dbReference type="NCBI Taxonomy" id="1670608"/>
    <lineage>
        <taxon>Eukaryota</taxon>
        <taxon>Fungi</taxon>
        <taxon>Dikarya</taxon>
        <taxon>Ascomycota</taxon>
        <taxon>Pezizomycotina</taxon>
        <taxon>Geoglossomycetes</taxon>
        <taxon>Geoglossales</taxon>
        <taxon>Geoglossaceae</taxon>
        <taxon>Glutinoglossum</taxon>
    </lineage>
</organism>
<keyword evidence="3" id="KW-1185">Reference proteome</keyword>
<dbReference type="EMBL" id="JAGHQL010000222">
    <property type="protein sequence ID" value="KAH0536243.1"/>
    <property type="molecule type" value="Genomic_DNA"/>
</dbReference>
<name>A0A9P8L0J9_9PEZI</name>
<evidence type="ECO:0000313" key="3">
    <source>
        <dbReference type="Proteomes" id="UP000698800"/>
    </source>
</evidence>
<feature type="compositionally biased region" description="Polar residues" evidence="1">
    <location>
        <begin position="33"/>
        <end position="44"/>
    </location>
</feature>
<gene>
    <name evidence="2" type="ORF">FGG08_006865</name>
</gene>
<feature type="region of interest" description="Disordered" evidence="1">
    <location>
        <begin position="1"/>
        <end position="44"/>
    </location>
</feature>
<dbReference type="OrthoDB" id="5420280at2759"/>
<sequence length="258" mass="29175">MSRSKGHRRRSYRTATSLDPPLKDERLAPTAEKSLSPTASTKSKDINSVSYGRVSVNTDTDIKVLARGTFSIASRNGTDRDLLICRSSLGRKLIVEREEFRARMTKLEEKISGIGEDTHDIRAQVYEIGRTCQEYLCIRQRFLDTFRRDIPKDSNVRRPPISERNTAAHHGNAVVDAGLFENGARLGIWLDCPRDSLVNYLRAHTRYTGRAKDYQSITVLNARTTLKANKDTRIHQDVEDAWNPFRVRAGITLGTITG</sequence>
<reference evidence="2" key="1">
    <citation type="submission" date="2021-03" db="EMBL/GenBank/DDBJ databases">
        <title>Comparative genomics and phylogenomic investigation of the class Geoglossomycetes provide insights into ecological specialization and systematics.</title>
        <authorList>
            <person name="Melie T."/>
            <person name="Pirro S."/>
            <person name="Miller A.N."/>
            <person name="Quandt A."/>
        </authorList>
    </citation>
    <scope>NUCLEOTIDE SEQUENCE</scope>
    <source>
        <strain evidence="2">GBOQ0MN5Z8</strain>
    </source>
</reference>
<comment type="caution">
    <text evidence="2">The sequence shown here is derived from an EMBL/GenBank/DDBJ whole genome shotgun (WGS) entry which is preliminary data.</text>
</comment>
<feature type="compositionally biased region" description="Basic residues" evidence="1">
    <location>
        <begin position="1"/>
        <end position="12"/>
    </location>
</feature>
<evidence type="ECO:0000313" key="2">
    <source>
        <dbReference type="EMBL" id="KAH0536243.1"/>
    </source>
</evidence>
<proteinExistence type="predicted"/>
<evidence type="ECO:0000256" key="1">
    <source>
        <dbReference type="SAM" id="MobiDB-lite"/>
    </source>
</evidence>